<dbReference type="InterPro" id="IPR036383">
    <property type="entry name" value="TSP1_rpt_sf"/>
</dbReference>
<evidence type="ECO:0000313" key="3">
    <source>
        <dbReference type="EMBL" id="CAD8911273.1"/>
    </source>
</evidence>
<sequence length="406" mass="41924">MPVTARRGAPGVTAPRRQPRVGMDVQCVVLVAAVVLVFAHAASPAAAQTRSTQNLFRVTDECASLYLDNDTAISWDAAARCGPVTSTGSAGLGGSRELSFEFEGLPPDPCKTLLVLRDSCDVVRSKQYVCQAAACTAAAWSDWGLCEGHCGTGVARRNRTVAVTPPGVPIWWAYVVEVHDVVACELRECEPTPLSDSFIQWLAIVGTIVFCLFCIPLTIRCHKRKPKHEGRFSHAVGGDRARAYMSHDSDDEAEDRGDGGGDVEMAPRAGVGGGVAGGRLSDVDPGWAEPVKPHASGGGKAKAARGPGKQVSVVNGGGAGAGGAAGAHAHGGARGARRVAPRPLPEDEAVDDDDGADADGVGELEGALPPASVRHGGRGDVSARGDSTARTIDTVSTAITTARSEL</sequence>
<feature type="compositionally biased region" description="Gly residues" evidence="1">
    <location>
        <begin position="315"/>
        <end position="325"/>
    </location>
</feature>
<feature type="compositionally biased region" description="Polar residues" evidence="1">
    <location>
        <begin position="388"/>
        <end position="406"/>
    </location>
</feature>
<name>A0A7S1G5A5_9STRA</name>
<keyword evidence="2" id="KW-0472">Membrane</keyword>
<dbReference type="Gene3D" id="2.20.100.10">
    <property type="entry name" value="Thrombospondin type-1 (TSP1) repeat"/>
    <property type="match status" value="1"/>
</dbReference>
<feature type="compositionally biased region" description="Acidic residues" evidence="1">
    <location>
        <begin position="346"/>
        <end position="362"/>
    </location>
</feature>
<evidence type="ECO:0000256" key="1">
    <source>
        <dbReference type="SAM" id="MobiDB-lite"/>
    </source>
</evidence>
<gene>
    <name evidence="3" type="ORF">BSP0115_LOCUS4478</name>
</gene>
<feature type="region of interest" description="Disordered" evidence="1">
    <location>
        <begin position="246"/>
        <end position="406"/>
    </location>
</feature>
<reference evidence="3" key="1">
    <citation type="submission" date="2021-01" db="EMBL/GenBank/DDBJ databases">
        <authorList>
            <person name="Corre E."/>
            <person name="Pelletier E."/>
            <person name="Niang G."/>
            <person name="Scheremetjew M."/>
            <person name="Finn R."/>
            <person name="Kale V."/>
            <person name="Holt S."/>
            <person name="Cochrane G."/>
            <person name="Meng A."/>
            <person name="Brown T."/>
            <person name="Cohen L."/>
        </authorList>
    </citation>
    <scope>NUCLEOTIDE SEQUENCE</scope>
    <source>
        <strain evidence="3">Ms1</strain>
    </source>
</reference>
<evidence type="ECO:0000256" key="2">
    <source>
        <dbReference type="SAM" id="Phobius"/>
    </source>
</evidence>
<dbReference type="AlphaFoldDB" id="A0A7S1G5A5"/>
<dbReference type="EMBL" id="HBFS01006617">
    <property type="protein sequence ID" value="CAD8911273.1"/>
    <property type="molecule type" value="Transcribed_RNA"/>
</dbReference>
<feature type="transmembrane region" description="Helical" evidence="2">
    <location>
        <begin position="198"/>
        <end position="219"/>
    </location>
</feature>
<proteinExistence type="predicted"/>
<keyword evidence="2" id="KW-1133">Transmembrane helix</keyword>
<protein>
    <submittedName>
        <fullName evidence="3">Uncharacterized protein</fullName>
    </submittedName>
</protein>
<accession>A0A7S1G5A5</accession>
<organism evidence="3">
    <name type="scientific">Bicosoecida sp. CB-2014</name>
    <dbReference type="NCBI Taxonomy" id="1486930"/>
    <lineage>
        <taxon>Eukaryota</taxon>
        <taxon>Sar</taxon>
        <taxon>Stramenopiles</taxon>
        <taxon>Bigyra</taxon>
        <taxon>Opalozoa</taxon>
        <taxon>Bicosoecida</taxon>
    </lineage>
</organism>
<dbReference type="SUPFAM" id="SSF82895">
    <property type="entry name" value="TSP-1 type 1 repeat"/>
    <property type="match status" value="1"/>
</dbReference>
<keyword evidence="2" id="KW-0812">Transmembrane</keyword>